<dbReference type="VEuPathDB" id="VectorBase:RSAN_036154"/>
<evidence type="ECO:0000256" key="1">
    <source>
        <dbReference type="ARBA" id="ARBA00022723"/>
    </source>
</evidence>
<gene>
    <name evidence="6" type="ORF">HPB52_009792</name>
</gene>
<dbReference type="InterPro" id="IPR007588">
    <property type="entry name" value="Znf_FLYWCH"/>
</dbReference>
<feature type="domain" description="FLYWCH-type" evidence="5">
    <location>
        <begin position="603"/>
        <end position="660"/>
    </location>
</feature>
<keyword evidence="2" id="KW-0863">Zinc-finger</keyword>
<feature type="compositionally biased region" description="Polar residues" evidence="4">
    <location>
        <begin position="369"/>
        <end position="379"/>
    </location>
</feature>
<dbReference type="Pfam" id="PF04500">
    <property type="entry name" value="FLYWCH"/>
    <property type="match status" value="1"/>
</dbReference>
<reference evidence="6" key="2">
    <citation type="submission" date="2021-09" db="EMBL/GenBank/DDBJ databases">
        <authorList>
            <person name="Jia N."/>
            <person name="Wang J."/>
            <person name="Shi W."/>
            <person name="Du L."/>
            <person name="Sun Y."/>
            <person name="Zhan W."/>
            <person name="Jiang J."/>
            <person name="Wang Q."/>
            <person name="Zhang B."/>
            <person name="Ji P."/>
            <person name="Sakyi L.B."/>
            <person name="Cui X."/>
            <person name="Yuan T."/>
            <person name="Jiang B."/>
            <person name="Yang W."/>
            <person name="Lam T.T.-Y."/>
            <person name="Chang Q."/>
            <person name="Ding S."/>
            <person name="Wang X."/>
            <person name="Zhu J."/>
            <person name="Ruan X."/>
            <person name="Zhao L."/>
            <person name="Wei J."/>
            <person name="Que T."/>
            <person name="Du C."/>
            <person name="Cheng J."/>
            <person name="Dai P."/>
            <person name="Han X."/>
            <person name="Huang E."/>
            <person name="Gao Y."/>
            <person name="Liu J."/>
            <person name="Shao H."/>
            <person name="Ye R."/>
            <person name="Li L."/>
            <person name="Wei W."/>
            <person name="Wang X."/>
            <person name="Wang C."/>
            <person name="Huo Q."/>
            <person name="Li W."/>
            <person name="Guo W."/>
            <person name="Chen H."/>
            <person name="Chen S."/>
            <person name="Zhou L."/>
            <person name="Zhou L."/>
            <person name="Ni X."/>
            <person name="Tian J."/>
            <person name="Zhou Y."/>
            <person name="Sheng Y."/>
            <person name="Liu T."/>
            <person name="Pan Y."/>
            <person name="Xia L."/>
            <person name="Li J."/>
            <person name="Zhao F."/>
            <person name="Cao W."/>
        </authorList>
    </citation>
    <scope>NUCLEOTIDE SEQUENCE</scope>
    <source>
        <strain evidence="6">Rsan-2018</strain>
        <tissue evidence="6">Larvae</tissue>
    </source>
</reference>
<dbReference type="VEuPathDB" id="VectorBase:RSAN_038522"/>
<name>A0A9D4PMA2_RHISA</name>
<evidence type="ECO:0000259" key="5">
    <source>
        <dbReference type="Pfam" id="PF04500"/>
    </source>
</evidence>
<keyword evidence="1" id="KW-0479">Metal-binding</keyword>
<dbReference type="Proteomes" id="UP000821837">
    <property type="component" value="Chromosome 6"/>
</dbReference>
<organism evidence="6 7">
    <name type="scientific">Rhipicephalus sanguineus</name>
    <name type="common">Brown dog tick</name>
    <name type="synonym">Ixodes sanguineus</name>
    <dbReference type="NCBI Taxonomy" id="34632"/>
    <lineage>
        <taxon>Eukaryota</taxon>
        <taxon>Metazoa</taxon>
        <taxon>Ecdysozoa</taxon>
        <taxon>Arthropoda</taxon>
        <taxon>Chelicerata</taxon>
        <taxon>Arachnida</taxon>
        <taxon>Acari</taxon>
        <taxon>Parasitiformes</taxon>
        <taxon>Ixodida</taxon>
        <taxon>Ixodoidea</taxon>
        <taxon>Ixodidae</taxon>
        <taxon>Rhipicephalinae</taxon>
        <taxon>Rhipicephalus</taxon>
        <taxon>Rhipicephalus</taxon>
    </lineage>
</organism>
<feature type="compositionally biased region" description="Polar residues" evidence="4">
    <location>
        <begin position="389"/>
        <end position="419"/>
    </location>
</feature>
<dbReference type="GO" id="GO:0008270">
    <property type="term" value="F:zinc ion binding"/>
    <property type="evidence" value="ECO:0007669"/>
    <property type="project" value="UniProtKB-KW"/>
</dbReference>
<dbReference type="EMBL" id="JABSTV010001252">
    <property type="protein sequence ID" value="KAH7947304.1"/>
    <property type="molecule type" value="Genomic_DNA"/>
</dbReference>
<comment type="caution">
    <text evidence="6">The sequence shown here is derived from an EMBL/GenBank/DDBJ whole genome shotgun (WGS) entry which is preliminary data.</text>
</comment>
<dbReference type="AlphaFoldDB" id="A0A9D4PMA2"/>
<keyword evidence="3" id="KW-0862">Zinc</keyword>
<evidence type="ECO:0000313" key="7">
    <source>
        <dbReference type="Proteomes" id="UP000821837"/>
    </source>
</evidence>
<sequence length="806" mass="90838">MEKSTTAVLRLARRRPTSTAPRWQFKSFCGSLPTPALLRRRSLIVSPAHLRIARIFKWNAYVAPSHVSPVDAGRGCLARSQRRSAVRISFEMDRRRSEDSMPGSNVSSGGAAAAHVQDDVEVVQDDRIGPRATYRGRGFSLVSVDATRYRWRCSVSSCTSRLVTDKFDDNHVLYGFEDHDEKEHRAVEERERSNKTFQREPASIGGSVYFGRGRRLDEDTMLGSTVSSGDAAKARVGDDVEVVQGDRIRPRAIYRGQSFRLMIVDANRYRWRCSVSTCPSKLMTDKFGERHVLYAFKDHDESEHRAVEERRRSHKTFRSEVVEKIGEFTYVLERSMTNIKCWRCKYVSCSGRCRTSLDGKTLLHGPTPHTCQSLTPQKEQQARPLHDQPLSSEHTPVGPSQSVTSTSTDASVPQTQQQHMDVADDNEESRGSQGRRSVPPEPPGEMVVKIDSSESDADDDESSKIDVDEVDEVQLRRSRSTGGGRSNEAGIASVENAAEVLKMSSGSCECAQNKLRATIYERVVDLLVREEKLMEIQMRNELLRVRLLDNKRDSVERWTLSRQRIDSANMATRTMDEREVPSGSGDLDPRLQQANAFLPVQLVPSRRGGFKAKYGGFMFNMETSRGSRRHWHCEVRGCKSRLTTDDYGGDHVVFKLTAHNEDVHERAAGEKKRRRSEAAFRQQVGYRVIPIPPIGGSGGSGTNMAARLVTNLSRVNTRLQVHEKVWQIPALMLTRIKGNRHVENADISEDSCGSQGRKSAQGLPPRKKVRKLDSSESDDEDDESSRRGDDEEDEGKVARFAIERRW</sequence>
<evidence type="ECO:0000256" key="2">
    <source>
        <dbReference type="ARBA" id="ARBA00022771"/>
    </source>
</evidence>
<feature type="compositionally biased region" description="Basic and acidic residues" evidence="4">
    <location>
        <begin position="784"/>
        <end position="806"/>
    </location>
</feature>
<feature type="region of interest" description="Disordered" evidence="4">
    <location>
        <begin position="358"/>
        <end position="469"/>
    </location>
</feature>
<evidence type="ECO:0000256" key="4">
    <source>
        <dbReference type="SAM" id="MobiDB-lite"/>
    </source>
</evidence>
<feature type="region of interest" description="Disordered" evidence="4">
    <location>
        <begin position="93"/>
        <end position="115"/>
    </location>
</feature>
<feature type="region of interest" description="Disordered" evidence="4">
    <location>
        <begin position="746"/>
        <end position="806"/>
    </location>
</feature>
<dbReference type="Gene3D" id="2.20.25.240">
    <property type="match status" value="2"/>
</dbReference>
<reference evidence="6" key="1">
    <citation type="journal article" date="2020" name="Cell">
        <title>Large-Scale Comparative Analyses of Tick Genomes Elucidate Their Genetic Diversity and Vector Capacities.</title>
        <authorList>
            <consortium name="Tick Genome and Microbiome Consortium (TIGMIC)"/>
            <person name="Jia N."/>
            <person name="Wang J."/>
            <person name="Shi W."/>
            <person name="Du L."/>
            <person name="Sun Y."/>
            <person name="Zhan W."/>
            <person name="Jiang J.F."/>
            <person name="Wang Q."/>
            <person name="Zhang B."/>
            <person name="Ji P."/>
            <person name="Bell-Sakyi L."/>
            <person name="Cui X.M."/>
            <person name="Yuan T.T."/>
            <person name="Jiang B.G."/>
            <person name="Yang W.F."/>
            <person name="Lam T.T."/>
            <person name="Chang Q.C."/>
            <person name="Ding S.J."/>
            <person name="Wang X.J."/>
            <person name="Zhu J.G."/>
            <person name="Ruan X.D."/>
            <person name="Zhao L."/>
            <person name="Wei J.T."/>
            <person name="Ye R.Z."/>
            <person name="Que T.C."/>
            <person name="Du C.H."/>
            <person name="Zhou Y.H."/>
            <person name="Cheng J.X."/>
            <person name="Dai P.F."/>
            <person name="Guo W.B."/>
            <person name="Han X.H."/>
            <person name="Huang E.J."/>
            <person name="Li L.F."/>
            <person name="Wei W."/>
            <person name="Gao Y.C."/>
            <person name="Liu J.Z."/>
            <person name="Shao H.Z."/>
            <person name="Wang X."/>
            <person name="Wang C.C."/>
            <person name="Yang T.C."/>
            <person name="Huo Q.B."/>
            <person name="Li W."/>
            <person name="Chen H.Y."/>
            <person name="Chen S.E."/>
            <person name="Zhou L.G."/>
            <person name="Ni X.B."/>
            <person name="Tian J.H."/>
            <person name="Sheng Y."/>
            <person name="Liu T."/>
            <person name="Pan Y.S."/>
            <person name="Xia L.Y."/>
            <person name="Li J."/>
            <person name="Zhao F."/>
            <person name="Cao W.C."/>
        </authorList>
    </citation>
    <scope>NUCLEOTIDE SEQUENCE</scope>
    <source>
        <strain evidence="6">Rsan-2018</strain>
    </source>
</reference>
<dbReference type="VEuPathDB" id="VectorBase:RSAN_051785"/>
<protein>
    <recommendedName>
        <fullName evidence="5">FLYWCH-type domain-containing protein</fullName>
    </recommendedName>
</protein>
<evidence type="ECO:0000256" key="3">
    <source>
        <dbReference type="ARBA" id="ARBA00022833"/>
    </source>
</evidence>
<keyword evidence="7" id="KW-1185">Reference proteome</keyword>
<evidence type="ECO:0000313" key="6">
    <source>
        <dbReference type="EMBL" id="KAH7947304.1"/>
    </source>
</evidence>
<accession>A0A9D4PMA2</accession>
<proteinExistence type="predicted"/>